<sequence>MSNQDFTKPFYHCRDDENIEDFLFDFEMYAELKDWIDNRKKKVVDLHVSEKTRVWVCELIKTSNNWTDLRVTIVKVAKIKYHINKKVARLMRIKQDESDSVIGYSNRFESFAHTIKDKV</sequence>
<protein>
    <submittedName>
        <fullName evidence="1">12988_t:CDS:1</fullName>
    </submittedName>
</protein>
<reference evidence="1" key="1">
    <citation type="submission" date="2021-06" db="EMBL/GenBank/DDBJ databases">
        <authorList>
            <person name="Kallberg Y."/>
            <person name="Tangrot J."/>
            <person name="Rosling A."/>
        </authorList>
    </citation>
    <scope>NUCLEOTIDE SEQUENCE</scope>
    <source>
        <strain evidence="1">FL966</strain>
    </source>
</reference>
<dbReference type="AlphaFoldDB" id="A0A9N8Z4V6"/>
<evidence type="ECO:0000313" key="1">
    <source>
        <dbReference type="EMBL" id="CAG8473604.1"/>
    </source>
</evidence>
<comment type="caution">
    <text evidence="1">The sequence shown here is derived from an EMBL/GenBank/DDBJ whole genome shotgun (WGS) entry which is preliminary data.</text>
</comment>
<organism evidence="1 2">
    <name type="scientific">Cetraspora pellucida</name>
    <dbReference type="NCBI Taxonomy" id="1433469"/>
    <lineage>
        <taxon>Eukaryota</taxon>
        <taxon>Fungi</taxon>
        <taxon>Fungi incertae sedis</taxon>
        <taxon>Mucoromycota</taxon>
        <taxon>Glomeromycotina</taxon>
        <taxon>Glomeromycetes</taxon>
        <taxon>Diversisporales</taxon>
        <taxon>Gigasporaceae</taxon>
        <taxon>Cetraspora</taxon>
    </lineage>
</organism>
<evidence type="ECO:0000313" key="2">
    <source>
        <dbReference type="Proteomes" id="UP000789759"/>
    </source>
</evidence>
<dbReference type="OrthoDB" id="2426170at2759"/>
<name>A0A9N8Z4V6_9GLOM</name>
<accession>A0A9N8Z4V6</accession>
<keyword evidence="2" id="KW-1185">Reference proteome</keyword>
<dbReference type="EMBL" id="CAJVQA010000414">
    <property type="protein sequence ID" value="CAG8473604.1"/>
    <property type="molecule type" value="Genomic_DNA"/>
</dbReference>
<proteinExistence type="predicted"/>
<dbReference type="Proteomes" id="UP000789759">
    <property type="component" value="Unassembled WGS sequence"/>
</dbReference>
<gene>
    <name evidence="1" type="ORF">CPELLU_LOCUS1192</name>
</gene>